<evidence type="ECO:0000313" key="7">
    <source>
        <dbReference type="Proteomes" id="UP000823201"/>
    </source>
</evidence>
<evidence type="ECO:0000256" key="4">
    <source>
        <dbReference type="ARBA" id="ARBA00022801"/>
    </source>
</evidence>
<dbReference type="Gene3D" id="3.40.190.80">
    <property type="match status" value="1"/>
</dbReference>
<evidence type="ECO:0000256" key="1">
    <source>
        <dbReference type="ARBA" id="ARBA00001033"/>
    </source>
</evidence>
<gene>
    <name evidence="6" type="ORF">JOC27_000197</name>
</gene>
<dbReference type="PANTHER" id="PTHR20854:SF4">
    <property type="entry name" value="INOSITOL-1-MONOPHOSPHATASE-RELATED"/>
    <property type="match status" value="1"/>
</dbReference>
<dbReference type="RefSeq" id="WP_205005110.1">
    <property type="nucleotide sequence ID" value="NZ_CBCRXA010000001.1"/>
</dbReference>
<dbReference type="PROSITE" id="PS00630">
    <property type="entry name" value="IMP_2"/>
    <property type="match status" value="1"/>
</dbReference>
<comment type="caution">
    <text evidence="6">The sequence shown here is derived from an EMBL/GenBank/DDBJ whole genome shotgun (WGS) entry which is preliminary data.</text>
</comment>
<evidence type="ECO:0000313" key="6">
    <source>
        <dbReference type="EMBL" id="MBM7656761.1"/>
    </source>
</evidence>
<protein>
    <recommendedName>
        <fullName evidence="2">inositol-phosphate phosphatase</fullName>
        <ecNumber evidence="2">3.1.3.25</ecNumber>
    </recommendedName>
</protein>
<dbReference type="CDD" id="cd01637">
    <property type="entry name" value="IMPase_like"/>
    <property type="match status" value="1"/>
</dbReference>
<evidence type="ECO:0000256" key="5">
    <source>
        <dbReference type="ARBA" id="ARBA00022842"/>
    </source>
</evidence>
<dbReference type="Gene3D" id="3.30.540.10">
    <property type="entry name" value="Fructose-1,6-Bisphosphatase, subunit A, domain 1"/>
    <property type="match status" value="1"/>
</dbReference>
<evidence type="ECO:0000256" key="3">
    <source>
        <dbReference type="ARBA" id="ARBA00022723"/>
    </source>
</evidence>
<keyword evidence="3" id="KW-0479">Metal-binding</keyword>
<dbReference type="InterPro" id="IPR000760">
    <property type="entry name" value="Inositol_monophosphatase-like"/>
</dbReference>
<organism evidence="6 7">
    <name type="scientific">Sporolactobacillus spathodeae</name>
    <dbReference type="NCBI Taxonomy" id="1465502"/>
    <lineage>
        <taxon>Bacteria</taxon>
        <taxon>Bacillati</taxon>
        <taxon>Bacillota</taxon>
        <taxon>Bacilli</taxon>
        <taxon>Bacillales</taxon>
        <taxon>Sporolactobacillaceae</taxon>
        <taxon>Sporolactobacillus</taxon>
    </lineage>
</organism>
<dbReference type="InterPro" id="IPR020583">
    <property type="entry name" value="Inositol_monoP_metal-BS"/>
</dbReference>
<dbReference type="GO" id="GO:0052834">
    <property type="term" value="F:inositol monophosphate phosphatase activity"/>
    <property type="evidence" value="ECO:0007669"/>
    <property type="project" value="UniProtKB-EC"/>
</dbReference>
<proteinExistence type="predicted"/>
<evidence type="ECO:0000256" key="2">
    <source>
        <dbReference type="ARBA" id="ARBA00013106"/>
    </source>
</evidence>
<dbReference type="InterPro" id="IPR020550">
    <property type="entry name" value="Inositol_monophosphatase_CS"/>
</dbReference>
<keyword evidence="7" id="KW-1185">Reference proteome</keyword>
<reference evidence="6 7" key="1">
    <citation type="submission" date="2021-01" db="EMBL/GenBank/DDBJ databases">
        <title>Genomic Encyclopedia of Type Strains, Phase IV (KMG-IV): sequencing the most valuable type-strain genomes for metagenomic binning, comparative biology and taxonomic classification.</title>
        <authorList>
            <person name="Goeker M."/>
        </authorList>
    </citation>
    <scope>NUCLEOTIDE SEQUENCE [LARGE SCALE GENOMIC DNA]</scope>
    <source>
        <strain evidence="6 7">DSM 100968</strain>
    </source>
</reference>
<keyword evidence="4 6" id="KW-0378">Hydrolase</keyword>
<accession>A0ABS2Q4Y3</accession>
<dbReference type="Proteomes" id="UP000823201">
    <property type="component" value="Unassembled WGS sequence"/>
</dbReference>
<dbReference type="Pfam" id="PF00459">
    <property type="entry name" value="Inositol_P"/>
    <property type="match status" value="1"/>
</dbReference>
<name>A0ABS2Q4Y3_9BACL</name>
<dbReference type="SUPFAM" id="SSF56655">
    <property type="entry name" value="Carbohydrate phosphatase"/>
    <property type="match status" value="1"/>
</dbReference>
<keyword evidence="5" id="KW-0460">Magnesium</keyword>
<dbReference type="PANTHER" id="PTHR20854">
    <property type="entry name" value="INOSITOL MONOPHOSPHATASE"/>
    <property type="match status" value="1"/>
</dbReference>
<dbReference type="EC" id="3.1.3.25" evidence="2"/>
<sequence length="282" mass="31289">MQTVNWTILENKVSIWVREAGEKIKKSFAAPTPLEVSSKSAYNDLVTNMDRSIEQYLVEKIRTNYPGQSIISEEGFGDKPDTVNGILWFVDPIDGTLNFVKQQRFFAISIAVYENGKGKAAFIYDVMADEFFHCLAGQGAYLNSEKLKPIKNCVLKDAMLDLSMSWLKPNKRIDENVLTDVIQTCSGTRSYGAASIELAYVAAGFLNAYFTMRLSPWDYAAGLILIHEVGGIATRVDGRPIDLLTKQTSLLVAGPTLHGEITNHIRVKINEGKNVNEPDSVS</sequence>
<dbReference type="PROSITE" id="PS00629">
    <property type="entry name" value="IMP_1"/>
    <property type="match status" value="1"/>
</dbReference>
<dbReference type="EMBL" id="JAFBEV010000001">
    <property type="protein sequence ID" value="MBM7656761.1"/>
    <property type="molecule type" value="Genomic_DNA"/>
</dbReference>
<dbReference type="PRINTS" id="PR00377">
    <property type="entry name" value="IMPHPHTASES"/>
</dbReference>
<comment type="catalytic activity">
    <reaction evidence="1">
        <text>a myo-inositol phosphate + H2O = myo-inositol + phosphate</text>
        <dbReference type="Rhea" id="RHEA:24056"/>
        <dbReference type="ChEBI" id="CHEBI:15377"/>
        <dbReference type="ChEBI" id="CHEBI:17268"/>
        <dbReference type="ChEBI" id="CHEBI:43474"/>
        <dbReference type="ChEBI" id="CHEBI:84139"/>
        <dbReference type="EC" id="3.1.3.25"/>
    </reaction>
</comment>